<dbReference type="Gene3D" id="2.130.10.10">
    <property type="entry name" value="YVTN repeat-like/Quinoprotein amine dehydrogenase"/>
    <property type="match status" value="2"/>
</dbReference>
<protein>
    <recommendedName>
        <fullName evidence="2">histidine kinase</fullName>
        <ecNumber evidence="2">2.7.13.3</ecNumber>
    </recommendedName>
</protein>
<dbReference type="EMBL" id="JQED01000042">
    <property type="protein sequence ID" value="KGJ88955.1"/>
    <property type="molecule type" value="Genomic_DNA"/>
</dbReference>
<name>A0A099KF75_COLPS</name>
<dbReference type="PATRIC" id="fig|28229.4.peg.3189"/>
<dbReference type="PANTHER" id="PTHR43547">
    <property type="entry name" value="TWO-COMPONENT HISTIDINE KINASE"/>
    <property type="match status" value="1"/>
</dbReference>
<dbReference type="Proteomes" id="UP000029843">
    <property type="component" value="Unassembled WGS sequence"/>
</dbReference>
<keyword evidence="6" id="KW-0067">ATP-binding</keyword>
<dbReference type="SUPFAM" id="SSF63829">
    <property type="entry name" value="Calcium-dependent phosphotriesterase"/>
    <property type="match status" value="2"/>
</dbReference>
<evidence type="ECO:0000256" key="1">
    <source>
        <dbReference type="ARBA" id="ARBA00000085"/>
    </source>
</evidence>
<reference evidence="6 7" key="1">
    <citation type="submission" date="2014-08" db="EMBL/GenBank/DDBJ databases">
        <title>Genomic and Phenotypic Diversity of Colwellia psychrerythraea strains from Disparate Marine Basins.</title>
        <authorList>
            <person name="Techtmann S.M."/>
            <person name="Stelling S.C."/>
            <person name="Utturkar S.M."/>
            <person name="Alshibli N."/>
            <person name="Harris A."/>
            <person name="Brown S.D."/>
            <person name="Hazen T.C."/>
        </authorList>
    </citation>
    <scope>NUCLEOTIDE SEQUENCE [LARGE SCALE GENOMIC DNA]</scope>
    <source>
        <strain evidence="6 7">ND2E</strain>
    </source>
</reference>
<dbReference type="InterPro" id="IPR015943">
    <property type="entry name" value="WD40/YVTN_repeat-like_dom_sf"/>
</dbReference>
<evidence type="ECO:0000313" key="7">
    <source>
        <dbReference type="Proteomes" id="UP000029843"/>
    </source>
</evidence>
<dbReference type="CDD" id="cd00075">
    <property type="entry name" value="HATPase"/>
    <property type="match status" value="1"/>
</dbReference>
<dbReference type="InterPro" id="IPR036890">
    <property type="entry name" value="HATPase_C_sf"/>
</dbReference>
<dbReference type="InterPro" id="IPR005467">
    <property type="entry name" value="His_kinase_dom"/>
</dbReference>
<proteinExistence type="predicted"/>
<dbReference type="InterPro" id="IPR004358">
    <property type="entry name" value="Sig_transdc_His_kin-like_C"/>
</dbReference>
<feature type="transmembrane region" description="Helical" evidence="4">
    <location>
        <begin position="768"/>
        <end position="788"/>
    </location>
</feature>
<keyword evidence="4" id="KW-1133">Transmembrane helix</keyword>
<dbReference type="GO" id="GO:0000155">
    <property type="term" value="F:phosphorelay sensor kinase activity"/>
    <property type="evidence" value="ECO:0007669"/>
    <property type="project" value="TreeGrafter"/>
</dbReference>
<dbReference type="Pfam" id="PF02518">
    <property type="entry name" value="HATPase_c"/>
    <property type="match status" value="1"/>
</dbReference>
<evidence type="ECO:0000259" key="5">
    <source>
        <dbReference type="PROSITE" id="PS50109"/>
    </source>
</evidence>
<dbReference type="PANTHER" id="PTHR43547:SF2">
    <property type="entry name" value="HYBRID SIGNAL TRANSDUCTION HISTIDINE KINASE C"/>
    <property type="match status" value="1"/>
</dbReference>
<dbReference type="SMART" id="SM00387">
    <property type="entry name" value="HATPase_c"/>
    <property type="match status" value="1"/>
</dbReference>
<dbReference type="SUPFAM" id="SSF55874">
    <property type="entry name" value="ATPase domain of HSP90 chaperone/DNA topoisomerase II/histidine kinase"/>
    <property type="match status" value="1"/>
</dbReference>
<dbReference type="RefSeq" id="WP_033094829.1">
    <property type="nucleotide sequence ID" value="NZ_JQED01000042.1"/>
</dbReference>
<keyword evidence="4" id="KW-0472">Membrane</keyword>
<keyword evidence="3" id="KW-0597">Phosphoprotein</keyword>
<dbReference type="OrthoDB" id="9772100at2"/>
<accession>A0A099KF75</accession>
<organism evidence="6 7">
    <name type="scientific">Colwellia psychrerythraea</name>
    <name type="common">Vibrio psychroerythus</name>
    <dbReference type="NCBI Taxonomy" id="28229"/>
    <lineage>
        <taxon>Bacteria</taxon>
        <taxon>Pseudomonadati</taxon>
        <taxon>Pseudomonadota</taxon>
        <taxon>Gammaproteobacteria</taxon>
        <taxon>Alteromonadales</taxon>
        <taxon>Colwelliaceae</taxon>
        <taxon>Colwellia</taxon>
    </lineage>
</organism>
<gene>
    <name evidence="6" type="ORF">ND2E_0248</name>
</gene>
<evidence type="ECO:0000256" key="2">
    <source>
        <dbReference type="ARBA" id="ARBA00012438"/>
    </source>
</evidence>
<keyword evidence="4" id="KW-0812">Transmembrane</keyword>
<feature type="domain" description="Histidine kinase" evidence="5">
    <location>
        <begin position="827"/>
        <end position="1048"/>
    </location>
</feature>
<dbReference type="AlphaFoldDB" id="A0A099KF75"/>
<dbReference type="PROSITE" id="PS50109">
    <property type="entry name" value="HIS_KIN"/>
    <property type="match status" value="1"/>
</dbReference>
<dbReference type="Gene3D" id="3.30.565.10">
    <property type="entry name" value="Histidine kinase-like ATPase, C-terminal domain"/>
    <property type="match status" value="1"/>
</dbReference>
<evidence type="ECO:0000313" key="6">
    <source>
        <dbReference type="EMBL" id="KGJ88955.1"/>
    </source>
</evidence>
<dbReference type="InterPro" id="IPR003594">
    <property type="entry name" value="HATPase_dom"/>
</dbReference>
<dbReference type="InterPro" id="IPR011110">
    <property type="entry name" value="Reg_prop"/>
</dbReference>
<dbReference type="Pfam" id="PF07494">
    <property type="entry name" value="Reg_prop"/>
    <property type="match status" value="3"/>
</dbReference>
<dbReference type="PRINTS" id="PR00344">
    <property type="entry name" value="BCTRLSENSOR"/>
</dbReference>
<comment type="caution">
    <text evidence="6">The sequence shown here is derived from an EMBL/GenBank/DDBJ whole genome shotgun (WGS) entry which is preliminary data.</text>
</comment>
<keyword evidence="6" id="KW-0547">Nucleotide-binding</keyword>
<evidence type="ECO:0000256" key="3">
    <source>
        <dbReference type="ARBA" id="ARBA00022553"/>
    </source>
</evidence>
<dbReference type="EC" id="2.7.13.3" evidence="2"/>
<evidence type="ECO:0000256" key="4">
    <source>
        <dbReference type="SAM" id="Phobius"/>
    </source>
</evidence>
<comment type="catalytic activity">
    <reaction evidence="1">
        <text>ATP + protein L-histidine = ADP + protein N-phospho-L-histidine.</text>
        <dbReference type="EC" id="2.7.13.3"/>
    </reaction>
</comment>
<dbReference type="GO" id="GO:0005524">
    <property type="term" value="F:ATP binding"/>
    <property type="evidence" value="ECO:0007669"/>
    <property type="project" value="UniProtKB-KW"/>
</dbReference>
<sequence>MRLPPFIFGFLLFVFSLNSVAVQRDLYFNNLLLEQGLNQGSIYSLAKDSFGFTWIGTQDGLHRFDGHTIELVPLSATLLPKYRFIRDINAINHLLYVATTDGLVVINLLTGEKSYPDVNNSVIYSVIKVNEQVWLGSETGLIILNLDHEIIDYYGQNNLVNKSFCQISTAPKRCSSEIRTLVFDPIKQTVWIGSNTGLFEFNLEAKLSHSAMELEEYLTYHQVDANYLAGNAIRKLFIDSYHKLWIASYYGVHYLALGNLKYQEGIKHSYHNKNTPSTLASNRVLAIAQDGNGDILVGTRNGLSRHKNSLDDTNINFTTGWQNYHSHNTSAHSLADNWIRSLLTDGEGRIWVGTNKGLSVTNVQRERAAIYRAAKNNVFNNYILSFTEESDDKYWVGTQEGLYLFDNKIAYAFPELQSDSIYDTLITSNYIWAATRSGLYKISIKNQEVIERYGSENSPIGDAFIYKILRIGGSIWLGTTAGLHQLNLESNQWNSWYKKDGLADSEIYTLYSHRNKLWIGTAKGLSVLDLHLNSFKNYSEQNSGLESHWVFNIHHLKGNRFLIASDGGVYEFNATDESFDYIGITQGNAYGLTQDDQGYFWVTSNNGLYRYDAFTREYVKLVESHGFASNEYNLNASLKNKQGELLLGTVNGFVIFKPEDFSQTKNSIKPRLVSSMLIDNKHYSLWDKVPVTNEHAIFLAKELSLGWHDDKITLQLNNPYFAIATPIQSTNIQTNINLSNVQSGSYFIPLSLKSNNSLKITKQPHPLLSWWALVGYVALFSVVLTFLVRYRLIHKFNKELLTNHEIIAKQKNEIENHMLFKQNLYLQIQHSFKSPVFACRGLSKQIDTVLTSNNDIDKATIERKNSKLYKALNEISDLIDEFIVLTQKQPVVKVKSKQYILATLVKINALMIELAMSKNVSLNFIEDKSITELDHIFACEKCLYLILENVLSNAIKFSQHDGRVKVLTSKVSGNLVIEISDNGCGFSNKDLSNIFTLYYRGENSEQYTGTGVGLTTTKQLIDELNGEICFEKNSPCGTIVRIEIPLAEQNGL</sequence>